<keyword evidence="1" id="KW-0812">Transmembrane</keyword>
<evidence type="ECO:0000313" key="3">
    <source>
        <dbReference type="EMBL" id="SHO53085.1"/>
    </source>
</evidence>
<accession>A0A1M7YKC7</accession>
<protein>
    <submittedName>
        <fullName evidence="3">Tripartite tricarboxylate transporter TctB family protein</fullName>
    </submittedName>
</protein>
<organism evidence="3 4">
    <name type="scientific">Desulfopila aestuarii DSM 18488</name>
    <dbReference type="NCBI Taxonomy" id="1121416"/>
    <lineage>
        <taxon>Bacteria</taxon>
        <taxon>Pseudomonadati</taxon>
        <taxon>Thermodesulfobacteriota</taxon>
        <taxon>Desulfobulbia</taxon>
        <taxon>Desulfobulbales</taxon>
        <taxon>Desulfocapsaceae</taxon>
        <taxon>Desulfopila</taxon>
    </lineage>
</organism>
<keyword evidence="4" id="KW-1185">Reference proteome</keyword>
<reference evidence="3 4" key="1">
    <citation type="submission" date="2016-12" db="EMBL/GenBank/DDBJ databases">
        <authorList>
            <person name="Song W.-J."/>
            <person name="Kurnit D.M."/>
        </authorList>
    </citation>
    <scope>NUCLEOTIDE SEQUENCE [LARGE SCALE GENOMIC DNA]</scope>
    <source>
        <strain evidence="3 4">DSM 18488</strain>
    </source>
</reference>
<keyword evidence="1" id="KW-0472">Membrane</keyword>
<feature type="transmembrane region" description="Helical" evidence="1">
    <location>
        <begin position="126"/>
        <end position="145"/>
    </location>
</feature>
<dbReference type="OrthoDB" id="6169149at2"/>
<dbReference type="Proteomes" id="UP000184603">
    <property type="component" value="Unassembled WGS sequence"/>
</dbReference>
<dbReference type="EMBL" id="FRFE01000046">
    <property type="protein sequence ID" value="SHO53085.1"/>
    <property type="molecule type" value="Genomic_DNA"/>
</dbReference>
<sequence length="156" mass="17299">MNAMMRDLLGSAFMLIFVVSLWVQRDFTTPFGGIFPDIWIGCLVALVAITILLTWTPWRAVKDGEDDNGKSTGGHWFDMAVVGGILFTWAVLLRYVGFMTTGIIGFTSISWFLNDRRNSVRGFIESALVGVAMVGVLILVFEYGLKVPLPKGNIFN</sequence>
<keyword evidence="1" id="KW-1133">Transmembrane helix</keyword>
<dbReference type="AlphaFoldDB" id="A0A1M7YKC7"/>
<dbReference type="RefSeq" id="WP_073616665.1">
    <property type="nucleotide sequence ID" value="NZ_FRFE01000046.1"/>
</dbReference>
<gene>
    <name evidence="3" type="ORF">SAMN02745220_04919</name>
</gene>
<dbReference type="InterPro" id="IPR009936">
    <property type="entry name" value="DUF1468"/>
</dbReference>
<name>A0A1M7YKC7_9BACT</name>
<evidence type="ECO:0000256" key="1">
    <source>
        <dbReference type="SAM" id="Phobius"/>
    </source>
</evidence>
<dbReference type="STRING" id="1121416.SAMN02745220_04919"/>
<dbReference type="Pfam" id="PF07331">
    <property type="entry name" value="TctB"/>
    <property type="match status" value="1"/>
</dbReference>
<evidence type="ECO:0000259" key="2">
    <source>
        <dbReference type="Pfam" id="PF07331"/>
    </source>
</evidence>
<evidence type="ECO:0000313" key="4">
    <source>
        <dbReference type="Proteomes" id="UP000184603"/>
    </source>
</evidence>
<proteinExistence type="predicted"/>
<feature type="transmembrane region" description="Helical" evidence="1">
    <location>
        <begin position="98"/>
        <end position="114"/>
    </location>
</feature>
<feature type="transmembrane region" description="Helical" evidence="1">
    <location>
        <begin position="38"/>
        <end position="55"/>
    </location>
</feature>
<feature type="domain" description="DUF1468" evidence="2">
    <location>
        <begin position="12"/>
        <end position="150"/>
    </location>
</feature>